<dbReference type="EMBL" id="CP002353">
    <property type="protein sequence ID" value="ADV61443.1"/>
    <property type="molecule type" value="Genomic_DNA"/>
</dbReference>
<dbReference type="STRING" id="575540.Isop_0853"/>
<dbReference type="eggNOG" id="COG0456">
    <property type="taxonomic scope" value="Bacteria"/>
</dbReference>
<dbReference type="GO" id="GO:0016747">
    <property type="term" value="F:acyltransferase activity, transferring groups other than amino-acyl groups"/>
    <property type="evidence" value="ECO:0007669"/>
    <property type="project" value="InterPro"/>
</dbReference>
<dbReference type="InterPro" id="IPR050832">
    <property type="entry name" value="Bact_Acetyltransf"/>
</dbReference>
<dbReference type="Gene3D" id="3.40.630.30">
    <property type="match status" value="1"/>
</dbReference>
<evidence type="ECO:0000256" key="2">
    <source>
        <dbReference type="ARBA" id="ARBA00023315"/>
    </source>
</evidence>
<dbReference type="AlphaFoldDB" id="E8R2F8"/>
<name>E8R2F8_ISOPI</name>
<dbReference type="RefSeq" id="WP_013563732.1">
    <property type="nucleotide sequence ID" value="NC_014962.1"/>
</dbReference>
<proteinExistence type="predicted"/>
<reference key="1">
    <citation type="submission" date="2010-11" db="EMBL/GenBank/DDBJ databases">
        <title>The complete sequence of chromosome of Isophaera pallida ATCC 43644.</title>
        <authorList>
            <consortium name="US DOE Joint Genome Institute (JGI-PGF)"/>
            <person name="Lucas S."/>
            <person name="Copeland A."/>
            <person name="Lapidus A."/>
            <person name="Bruce D."/>
            <person name="Goodwin L."/>
            <person name="Pitluck S."/>
            <person name="Kyrpides N."/>
            <person name="Mavromatis K."/>
            <person name="Pagani I."/>
            <person name="Ivanova N."/>
            <person name="Saunders E."/>
            <person name="Brettin T."/>
            <person name="Detter J.C."/>
            <person name="Han C."/>
            <person name="Tapia R."/>
            <person name="Land M."/>
            <person name="Hauser L."/>
            <person name="Markowitz V."/>
            <person name="Cheng J.-F."/>
            <person name="Hugenholtz P."/>
            <person name="Woyke T."/>
            <person name="Wu D."/>
            <person name="Eisen J.A."/>
        </authorList>
    </citation>
    <scope>NUCLEOTIDE SEQUENCE</scope>
    <source>
        <strain>ATCC 43644</strain>
    </source>
</reference>
<dbReference type="OrthoDB" id="9805924at2"/>
<dbReference type="HOGENOM" id="CLU_119435_0_0_0"/>
<organism evidence="4 5">
    <name type="scientific">Isosphaera pallida (strain ATCC 43644 / DSM 9630 / IS1B)</name>
    <dbReference type="NCBI Taxonomy" id="575540"/>
    <lineage>
        <taxon>Bacteria</taxon>
        <taxon>Pseudomonadati</taxon>
        <taxon>Planctomycetota</taxon>
        <taxon>Planctomycetia</taxon>
        <taxon>Isosphaerales</taxon>
        <taxon>Isosphaeraceae</taxon>
        <taxon>Isosphaera</taxon>
    </lineage>
</organism>
<dbReference type="PANTHER" id="PTHR43877">
    <property type="entry name" value="AMINOALKYLPHOSPHONATE N-ACETYLTRANSFERASE-RELATED-RELATED"/>
    <property type="match status" value="1"/>
</dbReference>
<dbReference type="Pfam" id="PF00583">
    <property type="entry name" value="Acetyltransf_1"/>
    <property type="match status" value="1"/>
</dbReference>
<protein>
    <submittedName>
        <fullName evidence="4">GCN5-related N-acetyltransferase</fullName>
    </submittedName>
</protein>
<evidence type="ECO:0000313" key="4">
    <source>
        <dbReference type="EMBL" id="ADV61443.1"/>
    </source>
</evidence>
<evidence type="ECO:0000259" key="3">
    <source>
        <dbReference type="PROSITE" id="PS51186"/>
    </source>
</evidence>
<dbReference type="InterPro" id="IPR016181">
    <property type="entry name" value="Acyl_CoA_acyltransferase"/>
</dbReference>
<gene>
    <name evidence="4" type="ordered locus">Isop_0853</name>
</gene>
<evidence type="ECO:0000256" key="1">
    <source>
        <dbReference type="ARBA" id="ARBA00022679"/>
    </source>
</evidence>
<dbReference type="PROSITE" id="PS51186">
    <property type="entry name" value="GNAT"/>
    <property type="match status" value="1"/>
</dbReference>
<dbReference type="PANTHER" id="PTHR43877:SF2">
    <property type="entry name" value="AMINOALKYLPHOSPHONATE N-ACETYLTRANSFERASE-RELATED"/>
    <property type="match status" value="1"/>
</dbReference>
<sequence length="175" mass="19880">MTTFRLLIRPARPDDAPRLIEFNQRLARETEGLELDPHVLAGGVAAALSDPDRLRYIVAELDGAVVGQTAVTREWSDWRGGWFWWLQSVYVLPEARRHGVFRHLHLAVREAARSHPDVVGLRLYVERYNQTARTAYERLGLSDGGYLVMEEVWANRPGRAACDFDESSGAIDHRS</sequence>
<accession>E8R2F8</accession>
<feature type="domain" description="N-acetyltransferase" evidence="3">
    <location>
        <begin position="6"/>
        <end position="159"/>
    </location>
</feature>
<dbReference type="FunCoup" id="E8R2F8">
    <property type="interactions" value="14"/>
</dbReference>
<reference evidence="4 5" key="2">
    <citation type="journal article" date="2011" name="Stand. Genomic Sci.">
        <title>Complete genome sequence of Isosphaera pallida type strain (IS1B).</title>
        <authorList>
            <consortium name="US DOE Joint Genome Institute (JGI-PGF)"/>
            <person name="Goker M."/>
            <person name="Cleland D."/>
            <person name="Saunders E."/>
            <person name="Lapidus A."/>
            <person name="Nolan M."/>
            <person name="Lucas S."/>
            <person name="Hammon N."/>
            <person name="Deshpande S."/>
            <person name="Cheng J.F."/>
            <person name="Tapia R."/>
            <person name="Han C."/>
            <person name="Goodwin L."/>
            <person name="Pitluck S."/>
            <person name="Liolios K."/>
            <person name="Pagani I."/>
            <person name="Ivanova N."/>
            <person name="Mavromatis K."/>
            <person name="Pati A."/>
            <person name="Chen A."/>
            <person name="Palaniappan K."/>
            <person name="Land M."/>
            <person name="Hauser L."/>
            <person name="Chang Y.J."/>
            <person name="Jeffries C.D."/>
            <person name="Detter J.C."/>
            <person name="Beck B."/>
            <person name="Woyke T."/>
            <person name="Bristow J."/>
            <person name="Eisen J.A."/>
            <person name="Markowitz V."/>
            <person name="Hugenholtz P."/>
            <person name="Kyrpides N.C."/>
            <person name="Klenk H.P."/>
        </authorList>
    </citation>
    <scope>NUCLEOTIDE SEQUENCE [LARGE SCALE GENOMIC DNA]</scope>
    <source>
        <strain evidence="5">ATCC 43644 / DSM 9630 / IS1B</strain>
    </source>
</reference>
<keyword evidence="5" id="KW-1185">Reference proteome</keyword>
<dbReference type="InterPro" id="IPR000182">
    <property type="entry name" value="GNAT_dom"/>
</dbReference>
<dbReference type="Proteomes" id="UP000008631">
    <property type="component" value="Chromosome"/>
</dbReference>
<dbReference type="InParanoid" id="E8R2F8"/>
<dbReference type="KEGG" id="ipa:Isop_0853"/>
<dbReference type="SUPFAM" id="SSF55729">
    <property type="entry name" value="Acyl-CoA N-acyltransferases (Nat)"/>
    <property type="match status" value="1"/>
</dbReference>
<dbReference type="CDD" id="cd04301">
    <property type="entry name" value="NAT_SF"/>
    <property type="match status" value="1"/>
</dbReference>
<keyword evidence="1" id="KW-0808">Transferase</keyword>
<evidence type="ECO:0000313" key="5">
    <source>
        <dbReference type="Proteomes" id="UP000008631"/>
    </source>
</evidence>
<keyword evidence="2" id="KW-0012">Acyltransferase</keyword>